<sequence>MYEELDYVDLPSGSFELVVLDTNMLRGGSIAGHERGAPHAAKALALSEAVGNLWVRATLVQQESGAGSAAAELLLLDYGELALLPVARLRKMMPEFHMKVDDRGVGTLRVARALKQQAPGDFLVEAPELIRAMTV</sequence>
<keyword evidence="2" id="KW-1185">Reference proteome</keyword>
<evidence type="ECO:0000313" key="2">
    <source>
        <dbReference type="Proteomes" id="UP001064048"/>
    </source>
</evidence>
<comment type="caution">
    <text evidence="1">The sequence shown here is derived from an EMBL/GenBank/DDBJ whole genome shotgun (WGS) entry which is preliminary data.</text>
</comment>
<gene>
    <name evidence="1" type="ORF">MSG28_015873</name>
</gene>
<dbReference type="Proteomes" id="UP001064048">
    <property type="component" value="Chromosome 30"/>
</dbReference>
<name>A0ACC0K4H8_CHOFU</name>
<evidence type="ECO:0000313" key="1">
    <source>
        <dbReference type="EMBL" id="KAI8431328.1"/>
    </source>
</evidence>
<accession>A0ACC0K4H8</accession>
<dbReference type="EMBL" id="CM046130">
    <property type="protein sequence ID" value="KAI8431328.1"/>
    <property type="molecule type" value="Genomic_DNA"/>
</dbReference>
<proteinExistence type="predicted"/>
<protein>
    <submittedName>
        <fullName evidence="1">Uncharacterized protein</fullName>
    </submittedName>
</protein>
<organism evidence="1 2">
    <name type="scientific">Choristoneura fumiferana</name>
    <name type="common">Spruce budworm moth</name>
    <name type="synonym">Archips fumiferana</name>
    <dbReference type="NCBI Taxonomy" id="7141"/>
    <lineage>
        <taxon>Eukaryota</taxon>
        <taxon>Metazoa</taxon>
        <taxon>Ecdysozoa</taxon>
        <taxon>Arthropoda</taxon>
        <taxon>Hexapoda</taxon>
        <taxon>Insecta</taxon>
        <taxon>Pterygota</taxon>
        <taxon>Neoptera</taxon>
        <taxon>Endopterygota</taxon>
        <taxon>Lepidoptera</taxon>
        <taxon>Glossata</taxon>
        <taxon>Ditrysia</taxon>
        <taxon>Tortricoidea</taxon>
        <taxon>Tortricidae</taxon>
        <taxon>Tortricinae</taxon>
        <taxon>Choristoneura</taxon>
    </lineage>
</organism>
<reference evidence="1 2" key="1">
    <citation type="journal article" date="2022" name="Genome Biol. Evol.">
        <title>The Spruce Budworm Genome: Reconstructing the Evolutionary History of Antifreeze Proteins.</title>
        <authorList>
            <person name="Beliveau C."/>
            <person name="Gagne P."/>
            <person name="Picq S."/>
            <person name="Vernygora O."/>
            <person name="Keeling C.I."/>
            <person name="Pinkney K."/>
            <person name="Doucet D."/>
            <person name="Wen F."/>
            <person name="Johnston J.S."/>
            <person name="Maaroufi H."/>
            <person name="Boyle B."/>
            <person name="Laroche J."/>
            <person name="Dewar K."/>
            <person name="Juretic N."/>
            <person name="Blackburn G."/>
            <person name="Nisole A."/>
            <person name="Brunet B."/>
            <person name="Brandao M."/>
            <person name="Lumley L."/>
            <person name="Duan J."/>
            <person name="Quan G."/>
            <person name="Lucarotti C.J."/>
            <person name="Roe A.D."/>
            <person name="Sperling F.A.H."/>
            <person name="Levesque R.C."/>
            <person name="Cusson M."/>
        </authorList>
    </citation>
    <scope>NUCLEOTIDE SEQUENCE [LARGE SCALE GENOMIC DNA]</scope>
    <source>
        <strain evidence="1">Glfc:IPQL:Cfum</strain>
    </source>
</reference>